<dbReference type="EMBL" id="CP038266">
    <property type="protein sequence ID" value="QBR89127.1"/>
    <property type="molecule type" value="Genomic_DNA"/>
</dbReference>
<keyword evidence="1" id="KW-0812">Transmembrane</keyword>
<dbReference type="RefSeq" id="WP_135067322.1">
    <property type="nucleotide sequence ID" value="NZ_CP038266.1"/>
</dbReference>
<organism evidence="2 3">
    <name type="scientific">Microbacterium wangchenii</name>
    <dbReference type="NCBI Taxonomy" id="2541726"/>
    <lineage>
        <taxon>Bacteria</taxon>
        <taxon>Bacillati</taxon>
        <taxon>Actinomycetota</taxon>
        <taxon>Actinomycetes</taxon>
        <taxon>Micrococcales</taxon>
        <taxon>Microbacteriaceae</taxon>
        <taxon>Microbacterium</taxon>
    </lineage>
</organism>
<dbReference type="Proteomes" id="UP000295748">
    <property type="component" value="Chromosome"/>
</dbReference>
<protein>
    <recommendedName>
        <fullName evidence="4">Tim44-like domain-containing protein</fullName>
    </recommendedName>
</protein>
<proteinExistence type="predicted"/>
<evidence type="ECO:0000256" key="1">
    <source>
        <dbReference type="SAM" id="Phobius"/>
    </source>
</evidence>
<keyword evidence="1" id="KW-0472">Membrane</keyword>
<feature type="transmembrane region" description="Helical" evidence="1">
    <location>
        <begin position="28"/>
        <end position="48"/>
    </location>
</feature>
<evidence type="ECO:0000313" key="2">
    <source>
        <dbReference type="EMBL" id="QBR89127.1"/>
    </source>
</evidence>
<evidence type="ECO:0008006" key="4">
    <source>
        <dbReference type="Google" id="ProtNLM"/>
    </source>
</evidence>
<name>A0ABX5SV53_9MICO</name>
<gene>
    <name evidence="2" type="ORF">E4K62_10790</name>
</gene>
<keyword evidence="3" id="KW-1185">Reference proteome</keyword>
<evidence type="ECO:0000313" key="3">
    <source>
        <dbReference type="Proteomes" id="UP000295748"/>
    </source>
</evidence>
<reference evidence="2 3" key="1">
    <citation type="submission" date="2019-03" db="EMBL/GenBank/DDBJ databases">
        <authorList>
            <person name="Dong K."/>
        </authorList>
    </citation>
    <scope>NUCLEOTIDE SEQUENCE [LARGE SCALE GENOMIC DNA]</scope>
    <source>
        <strain evidence="3">dk512</strain>
    </source>
</reference>
<accession>A0ABX5SV53</accession>
<keyword evidence="1" id="KW-1133">Transmembrane helix</keyword>
<sequence length="202" mass="22690">MTCDDLPPIREMNCLLGGIHEALIGPDWLGIVGILVSAASAFAALWLARSANRLAKTSIAVAERDVELARRDERRRYGEAVIAYYKRREEDLWSGKNWNSPHYTHAVDGVARELNEPNAQTLLEWLTGTIDCILDADTYGAGLEVEELRFLRHGDAIALEFTLPIEVGRWVHDPEGYVPDWTIRDEGFRGSRSAVEPTTERT</sequence>